<comment type="caution">
    <text evidence="2">The sequence shown here is derived from an EMBL/GenBank/DDBJ whole genome shotgun (WGS) entry which is preliminary data.</text>
</comment>
<keyword evidence="3" id="KW-1185">Reference proteome</keyword>
<organism evidence="2 3">
    <name type="scientific">Croceicoccus ponticola</name>
    <dbReference type="NCBI Taxonomy" id="2217664"/>
    <lineage>
        <taxon>Bacteria</taxon>
        <taxon>Pseudomonadati</taxon>
        <taxon>Pseudomonadota</taxon>
        <taxon>Alphaproteobacteria</taxon>
        <taxon>Sphingomonadales</taxon>
        <taxon>Erythrobacteraceae</taxon>
        <taxon>Croceicoccus</taxon>
    </lineage>
</organism>
<dbReference type="Proteomes" id="UP000283003">
    <property type="component" value="Unassembled WGS sequence"/>
</dbReference>
<dbReference type="EMBL" id="RXOL01000003">
    <property type="protein sequence ID" value="RVQ66926.1"/>
    <property type="molecule type" value="Genomic_DNA"/>
</dbReference>
<dbReference type="PROSITE" id="PS51257">
    <property type="entry name" value="PROKAR_LIPOPROTEIN"/>
    <property type="match status" value="1"/>
</dbReference>
<protein>
    <recommendedName>
        <fullName evidence="4">Lipoprotein</fullName>
    </recommendedName>
</protein>
<name>A0A437GYV2_9SPHN</name>
<feature type="compositionally biased region" description="Low complexity" evidence="1">
    <location>
        <begin position="22"/>
        <end position="43"/>
    </location>
</feature>
<dbReference type="AlphaFoldDB" id="A0A437GYV2"/>
<dbReference type="RefSeq" id="WP_127612439.1">
    <property type="nucleotide sequence ID" value="NZ_RXOL01000003.1"/>
</dbReference>
<proteinExistence type="predicted"/>
<evidence type="ECO:0000313" key="3">
    <source>
        <dbReference type="Proteomes" id="UP000283003"/>
    </source>
</evidence>
<evidence type="ECO:0000313" key="2">
    <source>
        <dbReference type="EMBL" id="RVQ66926.1"/>
    </source>
</evidence>
<reference evidence="2 3" key="1">
    <citation type="submission" date="2018-12" db="EMBL/GenBank/DDBJ databases">
        <title>Croceicoccus ponticola sp. nov., a lipolytic bacterium isolated from seawater.</title>
        <authorList>
            <person name="Yoon J.-H."/>
        </authorList>
    </citation>
    <scope>NUCLEOTIDE SEQUENCE [LARGE SCALE GENOMIC DNA]</scope>
    <source>
        <strain evidence="2 3">GM-16</strain>
    </source>
</reference>
<evidence type="ECO:0000256" key="1">
    <source>
        <dbReference type="SAM" id="MobiDB-lite"/>
    </source>
</evidence>
<dbReference type="OrthoDB" id="485556at2"/>
<evidence type="ECO:0008006" key="4">
    <source>
        <dbReference type="Google" id="ProtNLM"/>
    </source>
</evidence>
<sequence length="171" mass="17206">MRAMLIAVPFAFSIAGCSGSGSPAPDTGDTATPSATASPTISPEPGASATGDAFAEPLPGPTDKDPLSLLVYWKGAIESGDFAAANKAWRAGTTPAAVPQGTSPAIVSVGLGQQEGAAGSIYFTVPVTVTVDGPDGEQIPATGTLTARRVNDVEGASAEQFSWRIVSIDWN</sequence>
<gene>
    <name evidence="2" type="ORF">EKN06_08215</name>
</gene>
<accession>A0A437GYV2</accession>
<feature type="region of interest" description="Disordered" evidence="1">
    <location>
        <begin position="19"/>
        <end position="60"/>
    </location>
</feature>